<evidence type="ECO:0000313" key="4">
    <source>
        <dbReference type="Proteomes" id="UP001321760"/>
    </source>
</evidence>
<reference evidence="3" key="2">
    <citation type="submission" date="2023-05" db="EMBL/GenBank/DDBJ databases">
        <authorList>
            <consortium name="Lawrence Berkeley National Laboratory"/>
            <person name="Steindorff A."/>
            <person name="Hensen N."/>
            <person name="Bonometti L."/>
            <person name="Westerberg I."/>
            <person name="Brannstrom I.O."/>
            <person name="Guillou S."/>
            <person name="Cros-Aarteil S."/>
            <person name="Calhoun S."/>
            <person name="Haridas S."/>
            <person name="Kuo A."/>
            <person name="Mondo S."/>
            <person name="Pangilinan J."/>
            <person name="Riley R."/>
            <person name="Labutti K."/>
            <person name="Andreopoulos B."/>
            <person name="Lipzen A."/>
            <person name="Chen C."/>
            <person name="Yanf M."/>
            <person name="Daum C."/>
            <person name="Ng V."/>
            <person name="Clum A."/>
            <person name="Ohm R."/>
            <person name="Martin F."/>
            <person name="Silar P."/>
            <person name="Natvig D."/>
            <person name="Lalanne C."/>
            <person name="Gautier V."/>
            <person name="Ament-Velasquez S.L."/>
            <person name="Kruys A."/>
            <person name="Hutchinson M.I."/>
            <person name="Powell A.J."/>
            <person name="Barry K."/>
            <person name="Miller A.N."/>
            <person name="Grigoriev I.V."/>
            <person name="Debuchy R."/>
            <person name="Gladieux P."/>
            <person name="Thoren M.H."/>
            <person name="Johannesson H."/>
        </authorList>
    </citation>
    <scope>NUCLEOTIDE SEQUENCE</scope>
    <source>
        <strain evidence="3">PSN243</strain>
    </source>
</reference>
<feature type="compositionally biased region" description="Polar residues" evidence="1">
    <location>
        <begin position="34"/>
        <end position="51"/>
    </location>
</feature>
<accession>A0AAV9G3R9</accession>
<evidence type="ECO:0000313" key="3">
    <source>
        <dbReference type="EMBL" id="KAK4442680.1"/>
    </source>
</evidence>
<proteinExistence type="predicted"/>
<feature type="domain" description="Heterokaryon incompatibility" evidence="2">
    <location>
        <begin position="296"/>
        <end position="365"/>
    </location>
</feature>
<keyword evidence="4" id="KW-1185">Reference proteome</keyword>
<dbReference type="Pfam" id="PF06985">
    <property type="entry name" value="HET"/>
    <property type="match status" value="1"/>
</dbReference>
<evidence type="ECO:0000259" key="2">
    <source>
        <dbReference type="Pfam" id="PF06985"/>
    </source>
</evidence>
<sequence>MKLFRKLKKGKGETAGKGLAETASLRSALPTPLGTESNQPQQAMPHPSTSAPPAAIKVQPSSDVCQICFHLDPTVAPQDGNPAKNDPSWAVDEYQIPPDTPAARLEPKSDELIRSAGNGCIHCFVVRSALGAVYPTWETEETILTLFLAVGVPVVVRMEFGKRVETTMSREEAMRRYGYEVPVKITLSLVDPRKEKFEVEIYQPVGESQETPETAFDLSSLVEHVGVGEDIPKHSGSEESLNFIKHHVADCVGEHQCGENGDKGLPLLPDRVIWVQSNTPGGIQLVELMGTVRDRYIALSYCWGPVSPTTYLTNADNLSSRKSDINFNDLPLLLQDVVTVARDLGIDYVWVDRLCIVQGPGGDFAHRILIERTTQGAGPFSLNLKLQGMGTLALKIRRRTHRLGTEGEGGDYGRVSTRAWIWQERLLSSRTVFFTPSALKFECKSHSIWEGYGPNSRGHSWSTQIDLASNSHNSWLRLVMEFMHRNITHASDRLPAIESVMQYIISRLGWTPLYGVFEEHLVPSLCWEADGNRNATGKYPCRMNPAYYAPTWSWASVEGPITYLHVLTDGVYAPLHVMDPKLYELRCQGVDSETGMVTLVGRYVIGGVRCTIKPADGHEEGQDERTTGTSQTYEVRVCGCHEDFRFEPDVPLMPHGGSSQAYTSSIVRAPYGTEPPTEEWTGNCIVLLVAAQKKKSLALILGQSLRVSGAWERIGLATGIEMDVWSEEHVERGLVKLC</sequence>
<evidence type="ECO:0000256" key="1">
    <source>
        <dbReference type="SAM" id="MobiDB-lite"/>
    </source>
</evidence>
<gene>
    <name evidence="3" type="ORF">QBC34DRAFT_443960</name>
</gene>
<reference evidence="3" key="1">
    <citation type="journal article" date="2023" name="Mol. Phylogenet. Evol.">
        <title>Genome-scale phylogeny and comparative genomics of the fungal order Sordariales.</title>
        <authorList>
            <person name="Hensen N."/>
            <person name="Bonometti L."/>
            <person name="Westerberg I."/>
            <person name="Brannstrom I.O."/>
            <person name="Guillou S."/>
            <person name="Cros-Aarteil S."/>
            <person name="Calhoun S."/>
            <person name="Haridas S."/>
            <person name="Kuo A."/>
            <person name="Mondo S."/>
            <person name="Pangilinan J."/>
            <person name="Riley R."/>
            <person name="LaButti K."/>
            <person name="Andreopoulos B."/>
            <person name="Lipzen A."/>
            <person name="Chen C."/>
            <person name="Yan M."/>
            <person name="Daum C."/>
            <person name="Ng V."/>
            <person name="Clum A."/>
            <person name="Steindorff A."/>
            <person name="Ohm R.A."/>
            <person name="Martin F."/>
            <person name="Silar P."/>
            <person name="Natvig D.O."/>
            <person name="Lalanne C."/>
            <person name="Gautier V."/>
            <person name="Ament-Velasquez S.L."/>
            <person name="Kruys A."/>
            <person name="Hutchinson M.I."/>
            <person name="Powell A.J."/>
            <person name="Barry K."/>
            <person name="Miller A.N."/>
            <person name="Grigoriev I.V."/>
            <person name="Debuchy R."/>
            <person name="Gladieux P."/>
            <person name="Hiltunen Thoren M."/>
            <person name="Johannesson H."/>
        </authorList>
    </citation>
    <scope>NUCLEOTIDE SEQUENCE</scope>
    <source>
        <strain evidence="3">PSN243</strain>
    </source>
</reference>
<dbReference type="AlphaFoldDB" id="A0AAV9G3R9"/>
<feature type="region of interest" description="Disordered" evidence="1">
    <location>
        <begin position="1"/>
        <end position="56"/>
    </location>
</feature>
<dbReference type="InterPro" id="IPR010730">
    <property type="entry name" value="HET"/>
</dbReference>
<dbReference type="EMBL" id="MU866009">
    <property type="protein sequence ID" value="KAK4442680.1"/>
    <property type="molecule type" value="Genomic_DNA"/>
</dbReference>
<dbReference type="Proteomes" id="UP001321760">
    <property type="component" value="Unassembled WGS sequence"/>
</dbReference>
<dbReference type="PANTHER" id="PTHR33112:SF9">
    <property type="entry name" value="HETEROKARYON INCOMPATIBILITY DOMAIN-CONTAINING PROTEIN"/>
    <property type="match status" value="1"/>
</dbReference>
<comment type="caution">
    <text evidence="3">The sequence shown here is derived from an EMBL/GenBank/DDBJ whole genome shotgun (WGS) entry which is preliminary data.</text>
</comment>
<organism evidence="3 4">
    <name type="scientific">Podospora aff. communis PSN243</name>
    <dbReference type="NCBI Taxonomy" id="3040156"/>
    <lineage>
        <taxon>Eukaryota</taxon>
        <taxon>Fungi</taxon>
        <taxon>Dikarya</taxon>
        <taxon>Ascomycota</taxon>
        <taxon>Pezizomycotina</taxon>
        <taxon>Sordariomycetes</taxon>
        <taxon>Sordariomycetidae</taxon>
        <taxon>Sordariales</taxon>
        <taxon>Podosporaceae</taxon>
        <taxon>Podospora</taxon>
    </lineage>
</organism>
<name>A0AAV9G3R9_9PEZI</name>
<protein>
    <recommendedName>
        <fullName evidence="2">Heterokaryon incompatibility domain-containing protein</fullName>
    </recommendedName>
</protein>
<dbReference type="PANTHER" id="PTHR33112">
    <property type="entry name" value="DOMAIN PROTEIN, PUTATIVE-RELATED"/>
    <property type="match status" value="1"/>
</dbReference>